<dbReference type="PANTHER" id="PTHR43877:SF2">
    <property type="entry name" value="AMINOALKYLPHOSPHONATE N-ACETYLTRANSFERASE-RELATED"/>
    <property type="match status" value="1"/>
</dbReference>
<evidence type="ECO:0000313" key="4">
    <source>
        <dbReference type="EMBL" id="MBF6057084.1"/>
    </source>
</evidence>
<comment type="caution">
    <text evidence="4">The sequence shown here is derived from an EMBL/GenBank/DDBJ whole genome shotgun (WGS) entry which is preliminary data.</text>
</comment>
<evidence type="ECO:0000313" key="5">
    <source>
        <dbReference type="Proteomes" id="UP001193680"/>
    </source>
</evidence>
<dbReference type="PANTHER" id="PTHR43877">
    <property type="entry name" value="AMINOALKYLPHOSPHONATE N-ACETYLTRANSFERASE-RELATED-RELATED"/>
    <property type="match status" value="1"/>
</dbReference>
<gene>
    <name evidence="4" type="ORF">H8792_001890</name>
</gene>
<dbReference type="CDD" id="cd04301">
    <property type="entry name" value="NAT_SF"/>
    <property type="match status" value="1"/>
</dbReference>
<reference evidence="4 5" key="1">
    <citation type="submission" date="2020-11" db="EMBL/GenBank/DDBJ databases">
        <title>Sulfur oxidizing isolate from Hospital Hole Sinkhole.</title>
        <authorList>
            <person name="Scott K.M."/>
        </authorList>
    </citation>
    <scope>NUCLEOTIDE SEQUENCE [LARGE SCALE GENOMIC DNA]</scope>
    <source>
        <strain evidence="4 5">HH1</strain>
    </source>
</reference>
<keyword evidence="2" id="KW-0012">Acyltransferase</keyword>
<evidence type="ECO:0000256" key="1">
    <source>
        <dbReference type="ARBA" id="ARBA00022679"/>
    </source>
</evidence>
<dbReference type="PROSITE" id="PS51186">
    <property type="entry name" value="GNAT"/>
    <property type="match status" value="1"/>
</dbReference>
<dbReference type="Gene3D" id="3.40.630.30">
    <property type="match status" value="1"/>
</dbReference>
<dbReference type="SUPFAM" id="SSF55729">
    <property type="entry name" value="Acyl-CoA N-acyltransferases (Nat)"/>
    <property type="match status" value="1"/>
</dbReference>
<evidence type="ECO:0000256" key="2">
    <source>
        <dbReference type="ARBA" id="ARBA00023315"/>
    </source>
</evidence>
<keyword evidence="5" id="KW-1185">Reference proteome</keyword>
<protein>
    <submittedName>
        <fullName evidence="4">GNAT family N-acetyltransferase</fullName>
    </submittedName>
</protein>
<sequence length="156" mass="17573">MLNIHLAQAHQAPEISELIGELLAEIMQAINETAFSFHLEEAQQRLHEFIREGKNIVFVAERNNALIGFVTIYPSFALYAEGAFATLAELYVKPEYRAQGVGKALLDAVKTHGKQQGWKRLEVTTPPLPQFDKTLAFYQREGFQISGGRKLKTELT</sequence>
<dbReference type="InterPro" id="IPR050832">
    <property type="entry name" value="Bact_Acetyltransf"/>
</dbReference>
<dbReference type="Pfam" id="PF13508">
    <property type="entry name" value="Acetyltransf_7"/>
    <property type="match status" value="1"/>
</dbReference>
<evidence type="ECO:0000259" key="3">
    <source>
        <dbReference type="PROSITE" id="PS51186"/>
    </source>
</evidence>
<proteinExistence type="predicted"/>
<keyword evidence="1" id="KW-0808">Transferase</keyword>
<dbReference type="InterPro" id="IPR016181">
    <property type="entry name" value="Acyl_CoA_acyltransferase"/>
</dbReference>
<dbReference type="EMBL" id="JACBGI020000002">
    <property type="protein sequence ID" value="MBF6057084.1"/>
    <property type="molecule type" value="Genomic_DNA"/>
</dbReference>
<feature type="domain" description="N-acetyltransferase" evidence="3">
    <location>
        <begin position="13"/>
        <end position="156"/>
    </location>
</feature>
<name>A0ABS0BUT2_9GAMM</name>
<dbReference type="InterPro" id="IPR000182">
    <property type="entry name" value="GNAT_dom"/>
</dbReference>
<organism evidence="4 5">
    <name type="scientific">Thiomicrorhabdus heinhorstiae</name>
    <dbReference type="NCBI Taxonomy" id="2748010"/>
    <lineage>
        <taxon>Bacteria</taxon>
        <taxon>Pseudomonadati</taxon>
        <taxon>Pseudomonadota</taxon>
        <taxon>Gammaproteobacteria</taxon>
        <taxon>Thiotrichales</taxon>
        <taxon>Piscirickettsiaceae</taxon>
        <taxon>Thiomicrorhabdus</taxon>
    </lineage>
</organism>
<dbReference type="RefSeq" id="WP_194947454.1">
    <property type="nucleotide sequence ID" value="NZ_JACBGI020000002.1"/>
</dbReference>
<dbReference type="Proteomes" id="UP001193680">
    <property type="component" value="Unassembled WGS sequence"/>
</dbReference>
<accession>A0ABS0BUT2</accession>